<evidence type="ECO:0000256" key="8">
    <source>
        <dbReference type="ARBA" id="ARBA00023277"/>
    </source>
</evidence>
<evidence type="ECO:0000256" key="3">
    <source>
        <dbReference type="ARBA" id="ARBA00005628"/>
    </source>
</evidence>
<dbReference type="KEGG" id="fgg:FSB75_02645"/>
<dbReference type="InterPro" id="IPR023214">
    <property type="entry name" value="HAD_sf"/>
</dbReference>
<gene>
    <name evidence="10" type="ORF">FSB75_02645</name>
</gene>
<dbReference type="NCBIfam" id="TIGR01656">
    <property type="entry name" value="Histidinol-ppas"/>
    <property type="match status" value="1"/>
</dbReference>
<organism evidence="10 11">
    <name type="scientific">Flavisolibacter ginsenosidimutans</name>
    <dbReference type="NCBI Taxonomy" id="661481"/>
    <lineage>
        <taxon>Bacteria</taxon>
        <taxon>Pseudomonadati</taxon>
        <taxon>Bacteroidota</taxon>
        <taxon>Chitinophagia</taxon>
        <taxon>Chitinophagales</taxon>
        <taxon>Chitinophagaceae</taxon>
        <taxon>Flavisolibacter</taxon>
    </lineage>
</organism>
<dbReference type="InterPro" id="IPR013954">
    <property type="entry name" value="PNK3P"/>
</dbReference>
<evidence type="ECO:0000256" key="5">
    <source>
        <dbReference type="ARBA" id="ARBA00022490"/>
    </source>
</evidence>
<dbReference type="AlphaFoldDB" id="A0A5B8UEJ3"/>
<dbReference type="GO" id="GO:0046872">
    <property type="term" value="F:metal ion binding"/>
    <property type="evidence" value="ECO:0007669"/>
    <property type="project" value="UniProtKB-KW"/>
</dbReference>
<accession>A0A5B8UEJ3</accession>
<comment type="cofactor">
    <cofactor evidence="1">
        <name>Mg(2+)</name>
        <dbReference type="ChEBI" id="CHEBI:18420"/>
    </cofactor>
</comment>
<evidence type="ECO:0000256" key="7">
    <source>
        <dbReference type="ARBA" id="ARBA00022801"/>
    </source>
</evidence>
<dbReference type="RefSeq" id="WP_146782337.1">
    <property type="nucleotide sequence ID" value="NZ_BAABIO010000006.1"/>
</dbReference>
<dbReference type="OrthoDB" id="9803871at2"/>
<evidence type="ECO:0000256" key="4">
    <source>
        <dbReference type="ARBA" id="ARBA00011245"/>
    </source>
</evidence>
<evidence type="ECO:0000313" key="11">
    <source>
        <dbReference type="Proteomes" id="UP000321204"/>
    </source>
</evidence>
<dbReference type="GO" id="GO:0005975">
    <property type="term" value="P:carbohydrate metabolic process"/>
    <property type="evidence" value="ECO:0007669"/>
    <property type="project" value="InterPro"/>
</dbReference>
<keyword evidence="8" id="KW-0119">Carbohydrate metabolism</keyword>
<proteinExistence type="inferred from homology"/>
<dbReference type="Pfam" id="PF08645">
    <property type="entry name" value="PNK3P"/>
    <property type="match status" value="1"/>
</dbReference>
<dbReference type="GO" id="GO:0005737">
    <property type="term" value="C:cytoplasm"/>
    <property type="evidence" value="ECO:0007669"/>
    <property type="project" value="UniProtKB-SubCell"/>
</dbReference>
<dbReference type="GO" id="GO:0016791">
    <property type="term" value="F:phosphatase activity"/>
    <property type="evidence" value="ECO:0007669"/>
    <property type="project" value="InterPro"/>
</dbReference>
<dbReference type="PANTHER" id="PTHR42891">
    <property type="entry name" value="D-GLYCERO-BETA-D-MANNO-HEPTOSE-1,7-BISPHOSPHATE 7-PHOSPHATASE"/>
    <property type="match status" value="1"/>
</dbReference>
<keyword evidence="11" id="KW-1185">Reference proteome</keyword>
<name>A0A5B8UEJ3_9BACT</name>
<evidence type="ECO:0000256" key="1">
    <source>
        <dbReference type="ARBA" id="ARBA00001946"/>
    </source>
</evidence>
<reference evidence="10 11" key="1">
    <citation type="journal article" date="2015" name="Int. J. Syst. Evol. Microbiol.">
        <title>Flavisolibacter ginsenosidimutans sp. nov., with ginsenoside-converting activity isolated from soil used for cultivating ginseng.</title>
        <authorList>
            <person name="Zhao Y."/>
            <person name="Liu Q."/>
            <person name="Kang M.S."/>
            <person name="Jin F."/>
            <person name="Yu H."/>
            <person name="Im W.T."/>
        </authorList>
    </citation>
    <scope>NUCLEOTIDE SEQUENCE [LARGE SCALE GENOMIC DNA]</scope>
    <source>
        <strain evidence="10 11">Gsoil 636</strain>
    </source>
</reference>
<dbReference type="EMBL" id="CP042433">
    <property type="protein sequence ID" value="QEC54842.1"/>
    <property type="molecule type" value="Genomic_DNA"/>
</dbReference>
<sequence>MPDLKKITRDWTLFLDRDGVINDEKLGEYILHWDYFIFSKGVLEAFKKLSDAFGRIIIVTNQKGVGKGLMTQEALDTIHYEMHREVEIVGGRIDRIYACTDLDDESPMRKPNHGMALQARKDFPEVDFTKSIMVGNKPSDMRFGRAAGMFTVFVATTNPEVPFPHPDIDLRFASLQEFAEAVCVG</sequence>
<dbReference type="SUPFAM" id="SSF56784">
    <property type="entry name" value="HAD-like"/>
    <property type="match status" value="1"/>
</dbReference>
<evidence type="ECO:0000313" key="10">
    <source>
        <dbReference type="EMBL" id="QEC54842.1"/>
    </source>
</evidence>
<evidence type="ECO:0000256" key="6">
    <source>
        <dbReference type="ARBA" id="ARBA00022723"/>
    </source>
</evidence>
<keyword evidence="6" id="KW-0479">Metal-binding</keyword>
<dbReference type="InterPro" id="IPR006549">
    <property type="entry name" value="HAD-SF_hydro_IIIA"/>
</dbReference>
<comment type="similarity">
    <text evidence="3">Belongs to the GmhB family.</text>
</comment>
<evidence type="ECO:0000256" key="9">
    <source>
        <dbReference type="ARBA" id="ARBA00031828"/>
    </source>
</evidence>
<protein>
    <recommendedName>
        <fullName evidence="9">D,D-heptose 1,7-bisphosphate phosphatase</fullName>
    </recommendedName>
</protein>
<keyword evidence="7 10" id="KW-0378">Hydrolase</keyword>
<dbReference type="InterPro" id="IPR036412">
    <property type="entry name" value="HAD-like_sf"/>
</dbReference>
<dbReference type="Gene3D" id="3.40.50.1000">
    <property type="entry name" value="HAD superfamily/HAD-like"/>
    <property type="match status" value="1"/>
</dbReference>
<keyword evidence="5" id="KW-0963">Cytoplasm</keyword>
<dbReference type="InterPro" id="IPR006543">
    <property type="entry name" value="Histidinol-phos"/>
</dbReference>
<dbReference type="Proteomes" id="UP000321204">
    <property type="component" value="Chromosome"/>
</dbReference>
<dbReference type="NCBIfam" id="TIGR01662">
    <property type="entry name" value="HAD-SF-IIIA"/>
    <property type="match status" value="1"/>
</dbReference>
<comment type="subunit">
    <text evidence="4">Monomer.</text>
</comment>
<dbReference type="PANTHER" id="PTHR42891:SF1">
    <property type="entry name" value="D-GLYCERO-BETA-D-MANNO-HEPTOSE-1,7-BISPHOSPHATE 7-PHOSPHATASE"/>
    <property type="match status" value="1"/>
</dbReference>
<evidence type="ECO:0000256" key="2">
    <source>
        <dbReference type="ARBA" id="ARBA00004496"/>
    </source>
</evidence>
<dbReference type="InterPro" id="IPR004446">
    <property type="entry name" value="Heptose_bisP_phosphatase"/>
</dbReference>
<comment type="subcellular location">
    <subcellularLocation>
        <location evidence="2">Cytoplasm</location>
    </subcellularLocation>
</comment>